<dbReference type="InterPro" id="IPR036013">
    <property type="entry name" value="Band_7/SPFH_dom_sf"/>
</dbReference>
<evidence type="ECO:0000256" key="2">
    <source>
        <dbReference type="ARBA" id="ARBA00022692"/>
    </source>
</evidence>
<dbReference type="SUPFAM" id="SSF117892">
    <property type="entry name" value="Band 7/SPFH domain"/>
    <property type="match status" value="1"/>
</dbReference>
<evidence type="ECO:0000313" key="5">
    <source>
        <dbReference type="EMBL" id="KKU01564.1"/>
    </source>
</evidence>
<evidence type="ECO:0000256" key="4">
    <source>
        <dbReference type="ARBA" id="ARBA00023136"/>
    </source>
</evidence>
<dbReference type="EMBL" id="LCKS01000020">
    <property type="protein sequence ID" value="KKU01564.1"/>
    <property type="molecule type" value="Genomic_DNA"/>
</dbReference>
<keyword evidence="4" id="KW-0472">Membrane</keyword>
<comment type="subcellular location">
    <subcellularLocation>
        <location evidence="1">Membrane</location>
    </subcellularLocation>
</comment>
<dbReference type="GO" id="GO:0016020">
    <property type="term" value="C:membrane"/>
    <property type="evidence" value="ECO:0007669"/>
    <property type="project" value="UniProtKB-SubCell"/>
</dbReference>
<dbReference type="InterPro" id="IPR010200">
    <property type="entry name" value="HflC"/>
</dbReference>
<dbReference type="PANTHER" id="PTHR42911">
    <property type="entry name" value="MODULATOR OF FTSH PROTEASE HFLC"/>
    <property type="match status" value="1"/>
</dbReference>
<protein>
    <submittedName>
        <fullName evidence="5">HflC protein</fullName>
    </submittedName>
</protein>
<dbReference type="PANTHER" id="PTHR42911:SF1">
    <property type="entry name" value="MODULATOR OF FTSH PROTEASE HFLC"/>
    <property type="match status" value="1"/>
</dbReference>
<comment type="caution">
    <text evidence="5">The sequence shown here is derived from an EMBL/GenBank/DDBJ whole genome shotgun (WGS) entry which is preliminary data.</text>
</comment>
<name>A0A0G1M0A6_9BACT</name>
<proteinExistence type="predicted"/>
<dbReference type="AlphaFoldDB" id="A0A0G1M0A6"/>
<evidence type="ECO:0000256" key="3">
    <source>
        <dbReference type="ARBA" id="ARBA00022989"/>
    </source>
</evidence>
<organism evidence="5 6">
    <name type="scientific">Candidatus Amesbacteria bacterium GW2011_GWC2_45_19</name>
    <dbReference type="NCBI Taxonomy" id="1618366"/>
    <lineage>
        <taxon>Bacteria</taxon>
        <taxon>Candidatus Amesiibacteriota</taxon>
    </lineage>
</organism>
<keyword evidence="3" id="KW-1133">Transmembrane helix</keyword>
<sequence length="137" mass="15649">MALKDERTRAYGFKVADVRLKQLNFPEANRQSVFQRMRAERQQIARQLRSEGTEEATKIRAEADAEKTTLLSKAQEESNRIIGEGEATAIRIYAQSFGKDPAFYQFLRTLESYDKVINSGTTLILPSDSELLKYLNP</sequence>
<dbReference type="NCBIfam" id="TIGR01932">
    <property type="entry name" value="hflC"/>
    <property type="match status" value="1"/>
</dbReference>
<reference evidence="5 6" key="1">
    <citation type="journal article" date="2015" name="Nature">
        <title>rRNA introns, odd ribosomes, and small enigmatic genomes across a large radiation of phyla.</title>
        <authorList>
            <person name="Brown C.T."/>
            <person name="Hug L.A."/>
            <person name="Thomas B.C."/>
            <person name="Sharon I."/>
            <person name="Castelle C.J."/>
            <person name="Singh A."/>
            <person name="Wilkins M.J."/>
            <person name="Williams K.H."/>
            <person name="Banfield J.F."/>
        </authorList>
    </citation>
    <scope>NUCLEOTIDE SEQUENCE [LARGE SCALE GENOMIC DNA]</scope>
</reference>
<dbReference type="Proteomes" id="UP000034264">
    <property type="component" value="Unassembled WGS sequence"/>
</dbReference>
<keyword evidence="2" id="KW-0812">Transmembrane</keyword>
<evidence type="ECO:0000256" key="1">
    <source>
        <dbReference type="ARBA" id="ARBA00004370"/>
    </source>
</evidence>
<gene>
    <name evidence="5" type="ORF">UX05_C0020G0005</name>
</gene>
<evidence type="ECO:0000313" key="6">
    <source>
        <dbReference type="Proteomes" id="UP000034264"/>
    </source>
</evidence>
<accession>A0A0G1M0A6</accession>